<feature type="compositionally biased region" description="Basic and acidic residues" evidence="1">
    <location>
        <begin position="707"/>
        <end position="734"/>
    </location>
</feature>
<feature type="compositionally biased region" description="Basic and acidic residues" evidence="1">
    <location>
        <begin position="744"/>
        <end position="759"/>
    </location>
</feature>
<evidence type="ECO:0000313" key="3">
    <source>
        <dbReference type="Proteomes" id="UP000887568"/>
    </source>
</evidence>
<feature type="compositionally biased region" description="Basic residues" evidence="1">
    <location>
        <begin position="696"/>
        <end position="706"/>
    </location>
</feature>
<dbReference type="PANTHER" id="PTHR14932:SF1">
    <property type="entry name" value="RAB-LIKE PROTEIN 6"/>
    <property type="match status" value="1"/>
</dbReference>
<dbReference type="EnsemblMetazoa" id="XM_038207668.1">
    <property type="protein sequence ID" value="XP_038063596.1"/>
    <property type="gene ID" value="LOC119734271"/>
</dbReference>
<dbReference type="CDD" id="cd00882">
    <property type="entry name" value="Ras_like_GTPase"/>
    <property type="match status" value="1"/>
</dbReference>
<feature type="compositionally biased region" description="Basic and acidic residues" evidence="1">
    <location>
        <begin position="686"/>
        <end position="695"/>
    </location>
</feature>
<proteinExistence type="predicted"/>
<evidence type="ECO:0008006" key="4">
    <source>
        <dbReference type="Google" id="ProtNLM"/>
    </source>
</evidence>
<dbReference type="GO" id="GO:0005634">
    <property type="term" value="C:nucleus"/>
    <property type="evidence" value="ECO:0007669"/>
    <property type="project" value="TreeGrafter"/>
</dbReference>
<dbReference type="GO" id="GO:0005829">
    <property type="term" value="C:cytosol"/>
    <property type="evidence" value="ECO:0007669"/>
    <property type="project" value="TreeGrafter"/>
</dbReference>
<reference evidence="2" key="1">
    <citation type="submission" date="2022-11" db="UniProtKB">
        <authorList>
            <consortium name="EnsemblMetazoa"/>
        </authorList>
    </citation>
    <scope>IDENTIFICATION</scope>
</reference>
<dbReference type="OMA" id="TWGYVER"/>
<name>A0A914AJ63_PATMI</name>
<feature type="compositionally biased region" description="Low complexity" evidence="1">
    <location>
        <begin position="665"/>
        <end position="677"/>
    </location>
</feature>
<dbReference type="RefSeq" id="XP_038063596.1">
    <property type="nucleotide sequence ID" value="XM_038207668.1"/>
</dbReference>
<evidence type="ECO:0000256" key="1">
    <source>
        <dbReference type="SAM" id="MobiDB-lite"/>
    </source>
</evidence>
<dbReference type="PANTHER" id="PTHR14932">
    <property type="entry name" value="RAS GTPASE-RELATED"/>
    <property type="match status" value="1"/>
</dbReference>
<feature type="compositionally biased region" description="Polar residues" evidence="1">
    <location>
        <begin position="533"/>
        <end position="551"/>
    </location>
</feature>
<keyword evidence="3" id="KW-1185">Reference proteome</keyword>
<accession>A0A914AJ63</accession>
<feature type="region of interest" description="Disordered" evidence="1">
    <location>
        <begin position="414"/>
        <end position="774"/>
    </location>
</feature>
<dbReference type="Pfam" id="PF08477">
    <property type="entry name" value="Roc"/>
    <property type="match status" value="1"/>
</dbReference>
<dbReference type="SUPFAM" id="SSF52540">
    <property type="entry name" value="P-loop containing nucleoside triphosphate hydrolases"/>
    <property type="match status" value="1"/>
</dbReference>
<sequence length="774" mass="85928">MFNALKKFVTNEQHVGKGSMPTGMQAMGQNLQRRFAKGVQYNMKIIIKGDRNTGKSTLFRRLQGERFKEEYIPTPEIQVGSIQWNYKATDDVVKVEVWDVVDKGKAKKKSDSLKLENSQDLDETDEPCLDARFLNVYKGANGVVFMVDVTKQWTWGYVERELPSVPNHIPVLVLASFRDMADHRTVAEDTMRYFIENYERPPDSATVLLAEASMKNGFGLKYLHTFFNVPFLQLQRETLLRQLETNKLEISATLDELDMRKESIDQNYDLYLTSLEERRKQKKTKATTPTMLSPSVPNGQAPQTSPSPGSKQGSNRTTPVKLSPATTPKQNTPTSTPTTSRKETTPTPEQTKGPKEATPPSDKQGSAATLSQRFSKWFGGGESRVQQGVKEEDEKHAVVETVAEVKTAPISNVDEFVPGEGLGGFLDDVDGPGSKKGKAKKKPVQAAKPTPPAGQSDSEEDDVNPMVAGFQEDLDSDDDVSPFKPTNSIQQAAPVLTSFDVELSSESDQEPAVAPDQDLSDEDLKPAPLSLRHLQQSANQDKGLSVFSNSIVGKDSTDSAKSKNNKTKSRGSDTESSLSHEQLARTDSGSDNEQSREHVSRTSSQTTDQDTSPASPMIQLQQEDFNFLESVGSTKKPGLTKRPSLPADDFDNLLSVTKDEDISDTDTMTSTSTSSSAVKKKKHKSKDKDRDEEKGSRKHRHKKHREKNRDHDRHSDKHGDRHGEKESHGEDKGEGKKKKRSSSVRKEEEEGSTKTKTEYDALEAFLEGPGYEVL</sequence>
<dbReference type="SMART" id="SM00175">
    <property type="entry name" value="RAB"/>
    <property type="match status" value="1"/>
</dbReference>
<dbReference type="GO" id="GO:0005525">
    <property type="term" value="F:GTP binding"/>
    <property type="evidence" value="ECO:0007669"/>
    <property type="project" value="InterPro"/>
</dbReference>
<dbReference type="InterPro" id="IPR040385">
    <property type="entry name" value="RABL6"/>
</dbReference>
<feature type="compositionally biased region" description="Polar residues" evidence="1">
    <location>
        <begin position="286"/>
        <end position="320"/>
    </location>
</feature>
<feature type="compositionally biased region" description="Polar residues" evidence="1">
    <location>
        <begin position="574"/>
        <end position="592"/>
    </location>
</feature>
<dbReference type="OrthoDB" id="207081at2759"/>
<feature type="compositionally biased region" description="Low complexity" evidence="1">
    <location>
        <begin position="601"/>
        <end position="612"/>
    </location>
</feature>
<organism evidence="2 3">
    <name type="scientific">Patiria miniata</name>
    <name type="common">Bat star</name>
    <name type="synonym">Asterina miniata</name>
    <dbReference type="NCBI Taxonomy" id="46514"/>
    <lineage>
        <taxon>Eukaryota</taxon>
        <taxon>Metazoa</taxon>
        <taxon>Echinodermata</taxon>
        <taxon>Eleutherozoa</taxon>
        <taxon>Asterozoa</taxon>
        <taxon>Asteroidea</taxon>
        <taxon>Valvatacea</taxon>
        <taxon>Valvatida</taxon>
        <taxon>Asterinidae</taxon>
        <taxon>Patiria</taxon>
    </lineage>
</organism>
<dbReference type="Proteomes" id="UP000887568">
    <property type="component" value="Unplaced"/>
</dbReference>
<feature type="compositionally biased region" description="Low complexity" evidence="1">
    <location>
        <begin position="326"/>
        <end position="349"/>
    </location>
</feature>
<feature type="region of interest" description="Disordered" evidence="1">
    <location>
        <begin position="279"/>
        <end position="396"/>
    </location>
</feature>
<protein>
    <recommendedName>
        <fullName evidence="4">Rab-like protein 6</fullName>
    </recommendedName>
</protein>
<dbReference type="GeneID" id="119734271"/>
<dbReference type="InterPro" id="IPR027417">
    <property type="entry name" value="P-loop_NTPase"/>
</dbReference>
<evidence type="ECO:0000313" key="2">
    <source>
        <dbReference type="EnsemblMetazoa" id="XP_038063596.1"/>
    </source>
</evidence>
<dbReference type="Gene3D" id="3.40.50.300">
    <property type="entry name" value="P-loop containing nucleotide triphosphate hydrolases"/>
    <property type="match status" value="1"/>
</dbReference>
<dbReference type="PROSITE" id="PS51419">
    <property type="entry name" value="RAB"/>
    <property type="match status" value="1"/>
</dbReference>
<feature type="compositionally biased region" description="Polar residues" evidence="1">
    <location>
        <begin position="361"/>
        <end position="374"/>
    </location>
</feature>
<dbReference type="AlphaFoldDB" id="A0A914AJ63"/>